<reference evidence="2" key="1">
    <citation type="journal article" date="2004" name="Nature">
        <title>Genome duplication in the teleost fish Tetraodon nigroviridis reveals the early vertebrate proto-karyotype.</title>
        <authorList>
            <person name="Jaillon O."/>
            <person name="Aury J.-M."/>
            <person name="Brunet F."/>
            <person name="Petit J.-L."/>
            <person name="Stange-Thomann N."/>
            <person name="Mauceli E."/>
            <person name="Bouneau L."/>
            <person name="Fischer C."/>
            <person name="Ozouf-Costaz C."/>
            <person name="Bernot A."/>
            <person name="Nicaud S."/>
            <person name="Jaffe D."/>
            <person name="Fisher S."/>
            <person name="Lutfalla G."/>
            <person name="Dossat C."/>
            <person name="Segurens B."/>
            <person name="Dasilva C."/>
            <person name="Salanoubat M."/>
            <person name="Levy M."/>
            <person name="Boudet N."/>
            <person name="Castellano S."/>
            <person name="Anthouard V."/>
            <person name="Jubin C."/>
            <person name="Castelli V."/>
            <person name="Katinka M."/>
            <person name="Vacherie B."/>
            <person name="Biemont C."/>
            <person name="Skalli Z."/>
            <person name="Cattolico L."/>
            <person name="Poulain J."/>
            <person name="De Berardinis V."/>
            <person name="Cruaud C."/>
            <person name="Duprat S."/>
            <person name="Brottier P."/>
            <person name="Coutanceau J.-P."/>
            <person name="Gouzy J."/>
            <person name="Parra G."/>
            <person name="Lardier G."/>
            <person name="Chapple C."/>
            <person name="McKernan K.J."/>
            <person name="McEwan P."/>
            <person name="Bosak S."/>
            <person name="Kellis M."/>
            <person name="Volff J.-N."/>
            <person name="Guigo R."/>
            <person name="Zody M.C."/>
            <person name="Mesirov J."/>
            <person name="Lindblad-Toh K."/>
            <person name="Birren B."/>
            <person name="Nusbaum C."/>
            <person name="Kahn D."/>
            <person name="Robinson-Rechavi M."/>
            <person name="Laudet V."/>
            <person name="Schachter V."/>
            <person name="Quetier F."/>
            <person name="Saurin W."/>
            <person name="Scarpelli C."/>
            <person name="Wincker P."/>
            <person name="Lander E.S."/>
            <person name="Weissenbach J."/>
            <person name="Roest Crollius H."/>
        </authorList>
    </citation>
    <scope>NUCLEOTIDE SEQUENCE [LARGE SCALE GENOMIC DNA]</scope>
</reference>
<dbReference type="EMBL" id="CAAE01015007">
    <property type="protein sequence ID" value="CAG09642.1"/>
    <property type="molecule type" value="Genomic_DNA"/>
</dbReference>
<sequence>MKTRDSSPPPVHVHVSETTPVHVHMRRTPSKTSQVTGSQTSSF</sequence>
<dbReference type="AlphaFoldDB" id="Q4RPP0"/>
<dbReference type="OrthoDB" id="413404at2759"/>
<reference evidence="2" key="2">
    <citation type="submission" date="2004-02" db="EMBL/GenBank/DDBJ databases">
        <authorList>
            <consortium name="Genoscope"/>
            <consortium name="Whitehead Institute Centre for Genome Research"/>
        </authorList>
    </citation>
    <scope>NUCLEOTIDE SEQUENCE</scope>
</reference>
<accession>Q4RPP0</accession>
<proteinExistence type="predicted"/>
<name>Q4RPP0_TETNG</name>
<organism evidence="2">
    <name type="scientific">Tetraodon nigroviridis</name>
    <name type="common">Spotted green pufferfish</name>
    <name type="synonym">Chelonodon nigroviridis</name>
    <dbReference type="NCBI Taxonomy" id="99883"/>
    <lineage>
        <taxon>Eukaryota</taxon>
        <taxon>Metazoa</taxon>
        <taxon>Chordata</taxon>
        <taxon>Craniata</taxon>
        <taxon>Vertebrata</taxon>
        <taxon>Euteleostomi</taxon>
        <taxon>Actinopterygii</taxon>
        <taxon>Neopterygii</taxon>
        <taxon>Teleostei</taxon>
        <taxon>Neoteleostei</taxon>
        <taxon>Acanthomorphata</taxon>
        <taxon>Eupercaria</taxon>
        <taxon>Tetraodontiformes</taxon>
        <taxon>Tetradontoidea</taxon>
        <taxon>Tetraodontidae</taxon>
        <taxon>Tetraodon</taxon>
    </lineage>
</organism>
<protein>
    <submittedName>
        <fullName evidence="2">(spotted green pufferfish) hypothetical protein</fullName>
    </submittedName>
</protein>
<dbReference type="KEGG" id="tng:GSTEN00030997G001"/>
<evidence type="ECO:0000313" key="2">
    <source>
        <dbReference type="EMBL" id="CAG09642.1"/>
    </source>
</evidence>
<feature type="compositionally biased region" description="Polar residues" evidence="1">
    <location>
        <begin position="30"/>
        <end position="43"/>
    </location>
</feature>
<comment type="caution">
    <text evidence="2">The sequence shown here is derived from an EMBL/GenBank/DDBJ whole genome shotgun (WGS) entry which is preliminary data.</text>
</comment>
<evidence type="ECO:0000256" key="1">
    <source>
        <dbReference type="SAM" id="MobiDB-lite"/>
    </source>
</evidence>
<feature type="region of interest" description="Disordered" evidence="1">
    <location>
        <begin position="1"/>
        <end position="43"/>
    </location>
</feature>
<gene>
    <name evidence="2" type="ORF">GSTENG00030997001</name>
</gene>